<organism evidence="2 3">
    <name type="scientific">Desulforapulum autotrophicum (strain ATCC 43914 / DSM 3382 / VKM B-1955 / HRM2)</name>
    <name type="common">Desulfobacterium autotrophicum</name>
    <dbReference type="NCBI Taxonomy" id="177437"/>
    <lineage>
        <taxon>Bacteria</taxon>
        <taxon>Pseudomonadati</taxon>
        <taxon>Thermodesulfobacteriota</taxon>
        <taxon>Desulfobacteria</taxon>
        <taxon>Desulfobacterales</taxon>
        <taxon>Desulfobacteraceae</taxon>
        <taxon>Desulforapulum</taxon>
    </lineage>
</organism>
<dbReference type="InterPro" id="IPR037522">
    <property type="entry name" value="HD_GYP_dom"/>
</dbReference>
<name>C0QBG8_DESAH</name>
<gene>
    <name evidence="2" type="ordered locus">HRM2_39120</name>
</gene>
<dbReference type="HOGENOM" id="CLU_893490_0_0_7"/>
<evidence type="ECO:0000313" key="3">
    <source>
        <dbReference type="Proteomes" id="UP000000442"/>
    </source>
</evidence>
<dbReference type="RefSeq" id="WP_015905713.1">
    <property type="nucleotide sequence ID" value="NC_012108.1"/>
</dbReference>
<dbReference type="eggNOG" id="COG2206">
    <property type="taxonomic scope" value="Bacteria"/>
</dbReference>
<reference evidence="2 3" key="1">
    <citation type="journal article" date="2009" name="Environ. Microbiol.">
        <title>Genome sequence of Desulfobacterium autotrophicum HRM2, a marine sulfate reducer oxidizing organic carbon completely to carbon dioxide.</title>
        <authorList>
            <person name="Strittmatter A.W."/>
            <person name="Liesegang H."/>
            <person name="Rabus R."/>
            <person name="Decker I."/>
            <person name="Amann J."/>
            <person name="Andres S."/>
            <person name="Henne A."/>
            <person name="Fricke W.F."/>
            <person name="Martinez-Arias R."/>
            <person name="Bartels D."/>
            <person name="Goesmann A."/>
            <person name="Krause L."/>
            <person name="Puehler A."/>
            <person name="Klenk H.P."/>
            <person name="Richter M."/>
            <person name="Schuler M."/>
            <person name="Gloeckner F.O."/>
            <person name="Meyerdierks A."/>
            <person name="Gottschalk G."/>
            <person name="Amann R."/>
        </authorList>
    </citation>
    <scope>NUCLEOTIDE SEQUENCE [LARGE SCALE GENOMIC DNA]</scope>
    <source>
        <strain evidence="3">ATCC 43914 / DSM 3382 / HRM2</strain>
    </source>
</reference>
<evidence type="ECO:0000259" key="1">
    <source>
        <dbReference type="PROSITE" id="PS51832"/>
    </source>
</evidence>
<keyword evidence="3" id="KW-1185">Reference proteome</keyword>
<proteinExistence type="predicted"/>
<dbReference type="PROSITE" id="PS51832">
    <property type="entry name" value="HD_GYP"/>
    <property type="match status" value="1"/>
</dbReference>
<dbReference type="Gene3D" id="1.10.3210.10">
    <property type="entry name" value="Hypothetical protein af1432"/>
    <property type="match status" value="1"/>
</dbReference>
<dbReference type="STRING" id="177437.HRM2_39120"/>
<dbReference type="CDD" id="cd00077">
    <property type="entry name" value="HDc"/>
    <property type="match status" value="1"/>
</dbReference>
<accession>C0QBG8</accession>
<protein>
    <submittedName>
        <fullName evidence="2">HD-GYP hydrolase domain family protein</fullName>
    </submittedName>
</protein>
<feature type="domain" description="HD-GYP" evidence="1">
    <location>
        <begin position="115"/>
        <end position="304"/>
    </location>
</feature>
<sequence length="304" mass="34613">MLNLIPIKNSYMRFCNNFPLYYFSESGEPVLYKKAGENLKEGSFENNQYSDLFIRKEDEGAVAKQLQAALNIEFARAISSKGIVAIKSSLCLIVEEALSGPLETNLTSLPETIEILFYGTKKNPDLLDALVVINNKSAKVIEHSVNVLALVAQYCFFKKYSEERLKIFSLSALLHDIGLCRIEKEIIEKKERLTDKEFSIYKKHAIKGFNVLQFYPTFDKSVSITALEHHERLDGSGYPNGVKQISFESQVVGLIDSYESLKYQEKTFRQSLKPYDALQIIKKDVVLGKYNKKIFVDLCSCLIK</sequence>
<dbReference type="PANTHER" id="PTHR43155:SF2">
    <property type="entry name" value="CYCLIC DI-GMP PHOSPHODIESTERASE PA4108"/>
    <property type="match status" value="1"/>
</dbReference>
<dbReference type="PANTHER" id="PTHR43155">
    <property type="entry name" value="CYCLIC DI-GMP PHOSPHODIESTERASE PA4108-RELATED"/>
    <property type="match status" value="1"/>
</dbReference>
<dbReference type="SUPFAM" id="SSF109604">
    <property type="entry name" value="HD-domain/PDEase-like"/>
    <property type="match status" value="1"/>
</dbReference>
<dbReference type="EMBL" id="CP001087">
    <property type="protein sequence ID" value="ACN16970.1"/>
    <property type="molecule type" value="Genomic_DNA"/>
</dbReference>
<evidence type="ECO:0000313" key="2">
    <source>
        <dbReference type="EMBL" id="ACN16970.1"/>
    </source>
</evidence>
<dbReference type="KEGG" id="dat:HRM2_39120"/>
<dbReference type="Pfam" id="PF13487">
    <property type="entry name" value="HD_5"/>
    <property type="match status" value="1"/>
</dbReference>
<keyword evidence="2" id="KW-0378">Hydrolase</keyword>
<dbReference type="AlphaFoldDB" id="C0QBG8"/>
<dbReference type="Proteomes" id="UP000000442">
    <property type="component" value="Chromosome"/>
</dbReference>
<dbReference type="InterPro" id="IPR003607">
    <property type="entry name" value="HD/PDEase_dom"/>
</dbReference>
<dbReference type="OrthoDB" id="9764337at2"/>
<dbReference type="GO" id="GO:0016787">
    <property type="term" value="F:hydrolase activity"/>
    <property type="evidence" value="ECO:0007669"/>
    <property type="project" value="UniProtKB-KW"/>
</dbReference>